<name>A0ABR2Y4S4_9PEZI</name>
<reference evidence="2 3" key="1">
    <citation type="submission" date="2024-02" db="EMBL/GenBank/DDBJ databases">
        <title>First draft genome assembly of two strains of Seiridium cardinale.</title>
        <authorList>
            <person name="Emiliani G."/>
            <person name="Scali E."/>
        </authorList>
    </citation>
    <scope>NUCLEOTIDE SEQUENCE [LARGE SCALE GENOMIC DNA]</scope>
    <source>
        <strain evidence="2 3">BM-138-000479</strain>
    </source>
</reference>
<gene>
    <name evidence="2" type="ORF">SCAR479_04945</name>
</gene>
<sequence>MPPKKNTEDGAGTTPVTGPQSIGLTENDLKLLDSIFKNCSTDTKPKPSIGLDEVAQQLGLKSAKVVTDRYRQICNKVGWFVGEHTAATPGPKKAPASRKKVAAVEAEVDDDTAETPTKKRKVTQKATKPKADKDPKVKDEVDLKDFKIKDEADDMEDDLDDGEA</sequence>
<feature type="region of interest" description="Disordered" evidence="1">
    <location>
        <begin position="1"/>
        <end position="24"/>
    </location>
</feature>
<evidence type="ECO:0000256" key="1">
    <source>
        <dbReference type="SAM" id="MobiDB-lite"/>
    </source>
</evidence>
<feature type="compositionally biased region" description="Basic and acidic residues" evidence="1">
    <location>
        <begin position="129"/>
        <end position="150"/>
    </location>
</feature>
<dbReference type="EMBL" id="JARVKM010000004">
    <property type="protein sequence ID" value="KAK9781124.1"/>
    <property type="molecule type" value="Genomic_DNA"/>
</dbReference>
<evidence type="ECO:0000313" key="3">
    <source>
        <dbReference type="Proteomes" id="UP001465668"/>
    </source>
</evidence>
<organism evidence="2 3">
    <name type="scientific">Seiridium cardinale</name>
    <dbReference type="NCBI Taxonomy" id="138064"/>
    <lineage>
        <taxon>Eukaryota</taxon>
        <taxon>Fungi</taxon>
        <taxon>Dikarya</taxon>
        <taxon>Ascomycota</taxon>
        <taxon>Pezizomycotina</taxon>
        <taxon>Sordariomycetes</taxon>
        <taxon>Xylariomycetidae</taxon>
        <taxon>Amphisphaeriales</taxon>
        <taxon>Sporocadaceae</taxon>
        <taxon>Seiridium</taxon>
    </lineage>
</organism>
<feature type="compositionally biased region" description="Acidic residues" evidence="1">
    <location>
        <begin position="151"/>
        <end position="164"/>
    </location>
</feature>
<protein>
    <submittedName>
        <fullName evidence="2">Uncharacterized protein</fullName>
    </submittedName>
</protein>
<keyword evidence="3" id="KW-1185">Reference proteome</keyword>
<comment type="caution">
    <text evidence="2">The sequence shown here is derived from an EMBL/GenBank/DDBJ whole genome shotgun (WGS) entry which is preliminary data.</text>
</comment>
<accession>A0ABR2Y4S4</accession>
<dbReference type="Proteomes" id="UP001465668">
    <property type="component" value="Unassembled WGS sequence"/>
</dbReference>
<feature type="region of interest" description="Disordered" evidence="1">
    <location>
        <begin position="84"/>
        <end position="164"/>
    </location>
</feature>
<proteinExistence type="predicted"/>
<evidence type="ECO:0000313" key="2">
    <source>
        <dbReference type="EMBL" id="KAK9781124.1"/>
    </source>
</evidence>
<feature type="compositionally biased region" description="Polar residues" evidence="1">
    <location>
        <begin position="14"/>
        <end position="24"/>
    </location>
</feature>
<feature type="compositionally biased region" description="Low complexity" evidence="1">
    <location>
        <begin position="85"/>
        <end position="94"/>
    </location>
</feature>